<dbReference type="Gene3D" id="1.10.287.950">
    <property type="entry name" value="Methyl-accepting chemotaxis protein"/>
    <property type="match status" value="1"/>
</dbReference>
<dbReference type="AlphaFoldDB" id="A0A2T1CAH2"/>
<evidence type="ECO:0000259" key="13">
    <source>
        <dbReference type="PROSITE" id="PS50111"/>
    </source>
</evidence>
<feature type="coiled-coil region" evidence="10">
    <location>
        <begin position="435"/>
        <end position="465"/>
    </location>
</feature>
<comment type="caution">
    <text evidence="15">The sequence shown here is derived from an EMBL/GenBank/DDBJ whole genome shotgun (WGS) entry which is preliminary data.</text>
</comment>
<dbReference type="Gene3D" id="3.30.450.20">
    <property type="entry name" value="PAS domain"/>
    <property type="match status" value="1"/>
</dbReference>
<dbReference type="GO" id="GO:0007165">
    <property type="term" value="P:signal transduction"/>
    <property type="evidence" value="ECO:0007669"/>
    <property type="project" value="UniProtKB-KW"/>
</dbReference>
<evidence type="ECO:0000256" key="12">
    <source>
        <dbReference type="SAM" id="Phobius"/>
    </source>
</evidence>
<keyword evidence="16" id="KW-1185">Reference proteome</keyword>
<dbReference type="RefSeq" id="WP_106286692.1">
    <property type="nucleotide sequence ID" value="NZ_CAWNTC010000104.1"/>
</dbReference>
<keyword evidence="2" id="KW-1003">Cell membrane</keyword>
<dbReference type="SUPFAM" id="SSF158472">
    <property type="entry name" value="HAMP domain-like"/>
    <property type="match status" value="1"/>
</dbReference>
<dbReference type="GO" id="GO:0005886">
    <property type="term" value="C:plasma membrane"/>
    <property type="evidence" value="ECO:0007669"/>
    <property type="project" value="UniProtKB-SubCell"/>
</dbReference>
<evidence type="ECO:0000313" key="15">
    <source>
        <dbReference type="EMBL" id="PSB05147.1"/>
    </source>
</evidence>
<comment type="similarity">
    <text evidence="8">Belongs to the methyl-accepting chemotaxis (MCP) protein family.</text>
</comment>
<dbReference type="Pfam" id="PF00015">
    <property type="entry name" value="MCPsignal"/>
    <property type="match status" value="1"/>
</dbReference>
<evidence type="ECO:0000256" key="3">
    <source>
        <dbReference type="ARBA" id="ARBA00022500"/>
    </source>
</evidence>
<feature type="domain" description="Methyl-accepting transducer" evidence="13">
    <location>
        <begin position="509"/>
        <end position="745"/>
    </location>
</feature>
<evidence type="ECO:0000256" key="11">
    <source>
        <dbReference type="SAM" id="MobiDB-lite"/>
    </source>
</evidence>
<dbReference type="Gene3D" id="6.10.340.10">
    <property type="match status" value="1"/>
</dbReference>
<name>A0A2T1CAH2_9CYAN</name>
<feature type="compositionally biased region" description="Polar residues" evidence="11">
    <location>
        <begin position="1"/>
        <end position="18"/>
    </location>
</feature>
<dbReference type="PROSITE" id="PS50111">
    <property type="entry name" value="CHEMOTAXIS_TRANSDUC_2"/>
    <property type="match status" value="1"/>
</dbReference>
<keyword evidence="7 9" id="KW-0807">Transducer</keyword>
<accession>A0A2T1CAH2</accession>
<dbReference type="Pfam" id="PF00672">
    <property type="entry name" value="HAMP"/>
    <property type="match status" value="2"/>
</dbReference>
<dbReference type="SUPFAM" id="SSF103190">
    <property type="entry name" value="Sensory domain-like"/>
    <property type="match status" value="1"/>
</dbReference>
<dbReference type="OrthoDB" id="419276at2"/>
<reference evidence="15 16" key="2">
    <citation type="submission" date="2018-03" db="EMBL/GenBank/DDBJ databases">
        <title>The ancient ancestry and fast evolution of plastids.</title>
        <authorList>
            <person name="Moore K.R."/>
            <person name="Magnabosco C."/>
            <person name="Momper L."/>
            <person name="Gold D.A."/>
            <person name="Bosak T."/>
            <person name="Fournier G.P."/>
        </authorList>
    </citation>
    <scope>NUCLEOTIDE SEQUENCE [LARGE SCALE GENOMIC DNA]</scope>
    <source>
        <strain evidence="15 16">CCAP 1448/3</strain>
    </source>
</reference>
<reference evidence="15 16" key="1">
    <citation type="submission" date="2018-02" db="EMBL/GenBank/DDBJ databases">
        <authorList>
            <person name="Cohen D.B."/>
            <person name="Kent A.D."/>
        </authorList>
    </citation>
    <scope>NUCLEOTIDE SEQUENCE [LARGE SCALE GENOMIC DNA]</scope>
    <source>
        <strain evidence="15 16">CCAP 1448/3</strain>
    </source>
</reference>
<evidence type="ECO:0000256" key="6">
    <source>
        <dbReference type="ARBA" id="ARBA00023136"/>
    </source>
</evidence>
<dbReference type="InterPro" id="IPR029151">
    <property type="entry name" value="Sensor-like_sf"/>
</dbReference>
<dbReference type="EMBL" id="PVWJ01000002">
    <property type="protein sequence ID" value="PSB05147.1"/>
    <property type="molecule type" value="Genomic_DNA"/>
</dbReference>
<dbReference type="Proteomes" id="UP000238762">
    <property type="component" value="Unassembled WGS sequence"/>
</dbReference>
<feature type="domain" description="HAMP" evidence="14">
    <location>
        <begin position="369"/>
        <end position="421"/>
    </location>
</feature>
<dbReference type="SUPFAM" id="SSF58104">
    <property type="entry name" value="Methyl-accepting chemotaxis protein (MCP) signaling domain"/>
    <property type="match status" value="1"/>
</dbReference>
<evidence type="ECO:0000256" key="9">
    <source>
        <dbReference type="PROSITE-ProRule" id="PRU00284"/>
    </source>
</evidence>
<dbReference type="PROSITE" id="PS50885">
    <property type="entry name" value="HAMP"/>
    <property type="match status" value="2"/>
</dbReference>
<protein>
    <submittedName>
        <fullName evidence="15">Methyl-accepting chemotaxis protein</fullName>
    </submittedName>
</protein>
<evidence type="ECO:0000259" key="14">
    <source>
        <dbReference type="PROSITE" id="PS50885"/>
    </source>
</evidence>
<feature type="transmembrane region" description="Helical" evidence="12">
    <location>
        <begin position="345"/>
        <end position="368"/>
    </location>
</feature>
<evidence type="ECO:0000256" key="1">
    <source>
        <dbReference type="ARBA" id="ARBA00004651"/>
    </source>
</evidence>
<evidence type="ECO:0000256" key="7">
    <source>
        <dbReference type="ARBA" id="ARBA00023224"/>
    </source>
</evidence>
<dbReference type="InterPro" id="IPR033479">
    <property type="entry name" value="dCache_1"/>
</dbReference>
<organism evidence="15 16">
    <name type="scientific">Merismopedia glauca CCAP 1448/3</name>
    <dbReference type="NCBI Taxonomy" id="1296344"/>
    <lineage>
        <taxon>Bacteria</taxon>
        <taxon>Bacillati</taxon>
        <taxon>Cyanobacteriota</taxon>
        <taxon>Cyanophyceae</taxon>
        <taxon>Synechococcales</taxon>
        <taxon>Merismopediaceae</taxon>
        <taxon>Merismopedia</taxon>
    </lineage>
</organism>
<evidence type="ECO:0000256" key="5">
    <source>
        <dbReference type="ARBA" id="ARBA00022989"/>
    </source>
</evidence>
<evidence type="ECO:0000313" key="16">
    <source>
        <dbReference type="Proteomes" id="UP000238762"/>
    </source>
</evidence>
<feature type="region of interest" description="Disordered" evidence="11">
    <location>
        <begin position="1"/>
        <end position="23"/>
    </location>
</feature>
<dbReference type="PANTHER" id="PTHR32089">
    <property type="entry name" value="METHYL-ACCEPTING CHEMOTAXIS PROTEIN MCPB"/>
    <property type="match status" value="1"/>
</dbReference>
<gene>
    <name evidence="15" type="ORF">C7B64_00430</name>
</gene>
<dbReference type="InterPro" id="IPR003660">
    <property type="entry name" value="HAMP_dom"/>
</dbReference>
<keyword evidence="3" id="KW-0145">Chemotaxis</keyword>
<keyword evidence="4 12" id="KW-0812">Transmembrane</keyword>
<dbReference type="CDD" id="cd12914">
    <property type="entry name" value="PDC1_DGC_like"/>
    <property type="match status" value="1"/>
</dbReference>
<evidence type="ECO:0000256" key="8">
    <source>
        <dbReference type="ARBA" id="ARBA00029447"/>
    </source>
</evidence>
<dbReference type="CDD" id="cd06225">
    <property type="entry name" value="HAMP"/>
    <property type="match status" value="2"/>
</dbReference>
<keyword evidence="6 12" id="KW-0472">Membrane</keyword>
<sequence length="782" mass="84706">MVFSSGSPKTNGQSTSVSADLLNPSGLRQKRQAQIDMVLPERQKPKSQGWSGLSLRTKATAIAIALGVLPIMSVGAVTYQIASQQLEAQTEASQEASALLVAQKVNNFMYERYGDLQVLSNLTFLTDSQQRSQIPLAQKQKNLDEYIASYGYYDSIAVADLNGKTILQSSGEPVTGLGERDYFKAVKETRKPVITPPRPSALTKKWSVFMAAPVFDTNTGEMIAIVRTRIPVKNIEQLLVGENISNLPQVENTSKLLDLIGSNNQIFASSNPKQLGKDFNQEFPEWNTWRKKAALDTQVLKKQKESTVYLASYVPVEGRGGMPRLGWSLVVLENETTAFIGQRRLMFTLLFGLGIAAIVVGAIAAFLANRVTRPILETTLAVEKLGQGELDTRVEVTGQDELSTLGANINHMAEQLQALLTEQGQIAYQQIALQETVARQQADNAEQQKQAKENLQQRALQLLTQVEPIAQGDLSVRATVTEDEIGTIADAYNATVNSLRKIVTQVQSAAEKMVATTSENEGSVQGLSVEALRQSQEIREALTQLQAMSSSITTISLMAKQAELAVTKANQTVANGDLAMNRTVVGILNIKETVTETTKKVQQLGEASQSISKVVKLIANFAAQTNLLALKASIEAARAGEEGRGFAVLAEEVRQLAQQSGQATSEIENIVNSIQKETQEVLTAMKTGTEQVLIGTQLVEETRQSLNQISDVSGQIDQFVSQIVNAAAEQSQASVSVTQTMDDVAEIANQTSQEAARVSAAFSQLLAVANSLQNSASQFKVS</sequence>
<proteinExistence type="inferred from homology"/>
<dbReference type="PANTHER" id="PTHR32089:SF114">
    <property type="entry name" value="METHYL-ACCEPTING CHEMOTAXIS PROTEIN MCPB"/>
    <property type="match status" value="1"/>
</dbReference>
<keyword evidence="5 12" id="KW-1133">Transmembrane helix</keyword>
<dbReference type="Pfam" id="PF02743">
    <property type="entry name" value="dCache_1"/>
    <property type="match status" value="1"/>
</dbReference>
<dbReference type="InterPro" id="IPR004089">
    <property type="entry name" value="MCPsignal_dom"/>
</dbReference>
<evidence type="ECO:0000256" key="2">
    <source>
        <dbReference type="ARBA" id="ARBA00022475"/>
    </source>
</evidence>
<dbReference type="CDD" id="cd11386">
    <property type="entry name" value="MCP_signal"/>
    <property type="match status" value="1"/>
</dbReference>
<feature type="transmembrane region" description="Helical" evidence="12">
    <location>
        <begin position="59"/>
        <end position="79"/>
    </location>
</feature>
<evidence type="ECO:0000256" key="4">
    <source>
        <dbReference type="ARBA" id="ARBA00022692"/>
    </source>
</evidence>
<dbReference type="SMART" id="SM00283">
    <property type="entry name" value="MA"/>
    <property type="match status" value="1"/>
</dbReference>
<comment type="subcellular location">
    <subcellularLocation>
        <location evidence="1">Cell membrane</location>
        <topology evidence="1">Multi-pass membrane protein</topology>
    </subcellularLocation>
</comment>
<dbReference type="GO" id="GO:0006935">
    <property type="term" value="P:chemotaxis"/>
    <property type="evidence" value="ECO:0007669"/>
    <property type="project" value="UniProtKB-KW"/>
</dbReference>
<dbReference type="SMART" id="SM00304">
    <property type="entry name" value="HAMP"/>
    <property type="match status" value="2"/>
</dbReference>
<keyword evidence="10" id="KW-0175">Coiled coil</keyword>
<feature type="domain" description="HAMP" evidence="14">
    <location>
        <begin position="453"/>
        <end position="504"/>
    </location>
</feature>
<evidence type="ECO:0000256" key="10">
    <source>
        <dbReference type="SAM" id="Coils"/>
    </source>
</evidence>